<dbReference type="EMBL" id="JACCHL010000001">
    <property type="protein sequence ID" value="NYH54330.1"/>
    <property type="molecule type" value="Genomic_DNA"/>
</dbReference>
<feature type="transmembrane region" description="Helical" evidence="1">
    <location>
        <begin position="154"/>
        <end position="176"/>
    </location>
</feature>
<feature type="transmembrane region" description="Helical" evidence="1">
    <location>
        <begin position="81"/>
        <end position="99"/>
    </location>
</feature>
<dbReference type="Pfam" id="PF06197">
    <property type="entry name" value="DUF998"/>
    <property type="match status" value="1"/>
</dbReference>
<dbReference type="RefSeq" id="WP_179810866.1">
    <property type="nucleotide sequence ID" value="NZ_JACCHL010000001.1"/>
</dbReference>
<keyword evidence="1" id="KW-1133">Transmembrane helix</keyword>
<dbReference type="InterPro" id="IPR009339">
    <property type="entry name" value="DUF998"/>
</dbReference>
<keyword evidence="1" id="KW-0812">Transmembrane</keyword>
<accession>A0A7Z0BLL5</accession>
<evidence type="ECO:0000313" key="2">
    <source>
        <dbReference type="EMBL" id="NYH54330.1"/>
    </source>
</evidence>
<gene>
    <name evidence="2" type="ORF">HNR06_003919</name>
</gene>
<name>A0A7Z0BLL5_9ACTN</name>
<feature type="transmembrane region" description="Helical" evidence="1">
    <location>
        <begin position="188"/>
        <end position="209"/>
    </location>
</feature>
<dbReference type="AlphaFoldDB" id="A0A7Z0BLL5"/>
<evidence type="ECO:0000313" key="3">
    <source>
        <dbReference type="Proteomes" id="UP000584931"/>
    </source>
</evidence>
<evidence type="ECO:0008006" key="4">
    <source>
        <dbReference type="Google" id="ProtNLM"/>
    </source>
</evidence>
<organism evidence="2 3">
    <name type="scientific">Nocardiopsis sinuspersici</name>
    <dbReference type="NCBI Taxonomy" id="501010"/>
    <lineage>
        <taxon>Bacteria</taxon>
        <taxon>Bacillati</taxon>
        <taxon>Actinomycetota</taxon>
        <taxon>Actinomycetes</taxon>
        <taxon>Streptosporangiales</taxon>
        <taxon>Nocardiopsidaceae</taxon>
        <taxon>Nocardiopsis</taxon>
    </lineage>
</organism>
<feature type="transmembrane region" description="Helical" evidence="1">
    <location>
        <begin position="126"/>
        <end position="147"/>
    </location>
</feature>
<reference evidence="2 3" key="1">
    <citation type="submission" date="2020-07" db="EMBL/GenBank/DDBJ databases">
        <title>Sequencing the genomes of 1000 actinobacteria strains.</title>
        <authorList>
            <person name="Klenk H.-P."/>
        </authorList>
    </citation>
    <scope>NUCLEOTIDE SEQUENCE [LARGE SCALE GENOMIC DNA]</scope>
    <source>
        <strain evidence="2 3">DSM 45278</strain>
    </source>
</reference>
<comment type="caution">
    <text evidence="2">The sequence shown here is derived from an EMBL/GenBank/DDBJ whole genome shotgun (WGS) entry which is preliminary data.</text>
</comment>
<feature type="transmembrane region" description="Helical" evidence="1">
    <location>
        <begin position="50"/>
        <end position="69"/>
    </location>
</feature>
<sequence length="215" mass="22171">MSMTRRLLACGIVAGPLFATVFTVAGAVRPGYLPLRHPVSSLALTGAGWAQTANFLVAGALLVAFAVGVRRLLGRSSGAGVKPWPLGAAGVGLLGAGLFPTDPVSGYPPGTPDELVYTPAGALHDAASMLFFLGLPLACLAFALWFARGRRWVLGAYSVLSAVLFLGLFLLAGLGFSQAPELVELGGLYQRLSLVVGLAWTTVLALVLLRGDGEP</sequence>
<dbReference type="Proteomes" id="UP000584931">
    <property type="component" value="Unassembled WGS sequence"/>
</dbReference>
<proteinExistence type="predicted"/>
<keyword evidence="1" id="KW-0472">Membrane</keyword>
<protein>
    <recommendedName>
        <fullName evidence="4">DUF998 domain-containing protein</fullName>
    </recommendedName>
</protein>
<evidence type="ECO:0000256" key="1">
    <source>
        <dbReference type="SAM" id="Phobius"/>
    </source>
</evidence>